<accession>A0A0P9VCZ0</accession>
<dbReference type="EMBL" id="NIAY01000063">
    <property type="protein sequence ID" value="PAB32711.1"/>
    <property type="molecule type" value="Genomic_DNA"/>
</dbReference>
<comment type="caution">
    <text evidence="3">The sequence shown here is derived from an EMBL/GenBank/DDBJ whole genome shotgun (WGS) entry which is preliminary data.</text>
</comment>
<dbReference type="Gene3D" id="3.30.450.20">
    <property type="entry name" value="PAS domain"/>
    <property type="match status" value="1"/>
</dbReference>
<dbReference type="CDD" id="cd00130">
    <property type="entry name" value="PAS"/>
    <property type="match status" value="1"/>
</dbReference>
<gene>
    <name evidence="3" type="ORF">CC205_14165</name>
</gene>
<dbReference type="SMART" id="SM00091">
    <property type="entry name" value="PAS"/>
    <property type="match status" value="1"/>
</dbReference>
<reference evidence="3 4" key="1">
    <citation type="submission" date="2017-05" db="EMBL/GenBank/DDBJ databases">
        <title>Comparative genomic of Pseudomonas savastanoi pathovars.</title>
        <authorList>
            <person name="Pintado A."/>
            <person name="Moreno-Perez A."/>
            <person name="Caballo-Ponce E."/>
            <person name="Murillo J."/>
            <person name="Bardaji L."/>
            <person name="Cerboneschi M."/>
            <person name="Rodriguez-Palenzuela P."/>
            <person name="Ramos C."/>
            <person name="Tegli S."/>
        </authorList>
    </citation>
    <scope>NUCLEOTIDE SEQUENCE [LARGE SCALE GENOMIC DNA]</scope>
    <source>
        <strain evidence="3 4">ESC 23</strain>
    </source>
</reference>
<dbReference type="SUPFAM" id="SSF55785">
    <property type="entry name" value="PYP-like sensor domain (PAS domain)"/>
    <property type="match status" value="1"/>
</dbReference>
<dbReference type="Pfam" id="PF13426">
    <property type="entry name" value="PAS_9"/>
    <property type="match status" value="1"/>
</dbReference>
<organism evidence="3 4">
    <name type="scientific">Pseudomonas savastanoi pv. nerii</name>
    <dbReference type="NCBI Taxonomy" id="360921"/>
    <lineage>
        <taxon>Bacteria</taxon>
        <taxon>Pseudomonadati</taxon>
        <taxon>Pseudomonadota</taxon>
        <taxon>Gammaproteobacteria</taxon>
        <taxon>Pseudomonadales</taxon>
        <taxon>Pseudomonadaceae</taxon>
        <taxon>Pseudomonas</taxon>
    </lineage>
</organism>
<proteinExistence type="predicted"/>
<name>A0A0P9VCZ0_PSESS</name>
<feature type="region of interest" description="Disordered" evidence="1">
    <location>
        <begin position="126"/>
        <end position="162"/>
    </location>
</feature>
<dbReference type="InterPro" id="IPR035965">
    <property type="entry name" value="PAS-like_dom_sf"/>
</dbReference>
<sequence>MHLRAALEEAGIDAGPENGAAALHSREARKRAAFDSALDFAMILTDPDGIITDWNPGAEQVLGWSAAQMVGQDAECFFTPEDRACGRIEHEMQLALSVGRASDERWHLRKDGQLFWTSGEMMPLYDEENTRQDPARPHPGASGGTRNRRSPGTLPVGRQGYQ</sequence>
<evidence type="ECO:0000259" key="2">
    <source>
        <dbReference type="PROSITE" id="PS50112"/>
    </source>
</evidence>
<dbReference type="AlphaFoldDB" id="A0A0P9VCZ0"/>
<dbReference type="InterPro" id="IPR000014">
    <property type="entry name" value="PAS"/>
</dbReference>
<dbReference type="PROSITE" id="PS50112">
    <property type="entry name" value="PAS"/>
    <property type="match status" value="1"/>
</dbReference>
<evidence type="ECO:0000256" key="1">
    <source>
        <dbReference type="SAM" id="MobiDB-lite"/>
    </source>
</evidence>
<evidence type="ECO:0000313" key="4">
    <source>
        <dbReference type="Proteomes" id="UP000216306"/>
    </source>
</evidence>
<evidence type="ECO:0000313" key="3">
    <source>
        <dbReference type="EMBL" id="PAB32711.1"/>
    </source>
</evidence>
<dbReference type="NCBIfam" id="TIGR00229">
    <property type="entry name" value="sensory_box"/>
    <property type="match status" value="1"/>
</dbReference>
<dbReference type="Proteomes" id="UP000216306">
    <property type="component" value="Unassembled WGS sequence"/>
</dbReference>
<feature type="domain" description="PAS" evidence="2">
    <location>
        <begin position="26"/>
        <end position="83"/>
    </location>
</feature>
<protein>
    <recommendedName>
        <fullName evidence="2">PAS domain-containing protein</fullName>
    </recommendedName>
</protein>